<reference evidence="3 4" key="1">
    <citation type="journal article" date="2024" name="Nat. Commun.">
        <title>Phylogenomics reveals the evolutionary origins of lichenization in chlorophyte algae.</title>
        <authorList>
            <person name="Puginier C."/>
            <person name="Libourel C."/>
            <person name="Otte J."/>
            <person name="Skaloud P."/>
            <person name="Haon M."/>
            <person name="Grisel S."/>
            <person name="Petersen M."/>
            <person name="Berrin J.G."/>
            <person name="Delaux P.M."/>
            <person name="Dal Grande F."/>
            <person name="Keller J."/>
        </authorList>
    </citation>
    <scope>NUCLEOTIDE SEQUENCE [LARGE SCALE GENOMIC DNA]</scope>
    <source>
        <strain evidence="3 4">SAG 2043</strain>
    </source>
</reference>
<sequence>MPIAGGSSFYQSWGHVCSRWRMMDCVRRHEAQLLASSPDAAQRTALTLLAVAEDEATSVAVRSCALGSLSQLLRGSDSTSPSVQAPAADISAVVRQCVPRLVALCNPHRQPASPHALGAAACDALRQVQEAHPGMLQSRAAELLAWACPDGQQANPAVVLLAAQVIAHSAGRQALLPEELMHQIIGLIKASSAPLPELLPDVADAEVVMLGKAQLLIACLAQDIGSAEWDRQAAAWDARARQVDRHPELLGGAPLSWSWGEDLLMLCRQAILAQQAPEVSDQLTELLRLITARYPDLDIQDRASTYLYLLSSLPRAQHLHPYQQKVFHALWDQSTRGRQPKQQPTSTALPEQTPHAAVAAALAVPLAGTSAEAGTAAGQHPDEPHVSGQDHQGLISFAGIEYANVRIATDFQPCLPYVGPWLDSVFGSHPRDIL</sequence>
<organism evidence="3 4">
    <name type="scientific">[Myrmecia] bisecta</name>
    <dbReference type="NCBI Taxonomy" id="41462"/>
    <lineage>
        <taxon>Eukaryota</taxon>
        <taxon>Viridiplantae</taxon>
        <taxon>Chlorophyta</taxon>
        <taxon>core chlorophytes</taxon>
        <taxon>Trebouxiophyceae</taxon>
        <taxon>Trebouxiales</taxon>
        <taxon>Trebouxiaceae</taxon>
        <taxon>Myrmecia</taxon>
    </lineage>
</organism>
<evidence type="ECO:0000313" key="4">
    <source>
        <dbReference type="Proteomes" id="UP001489004"/>
    </source>
</evidence>
<dbReference type="InterPro" id="IPR048979">
    <property type="entry name" value="AP5B1_middle"/>
</dbReference>
<protein>
    <recommendedName>
        <fullName evidence="2">AP5B1 middle domain-containing protein</fullName>
    </recommendedName>
</protein>
<keyword evidence="4" id="KW-1185">Reference proteome</keyword>
<dbReference type="GO" id="GO:0030119">
    <property type="term" value="C:AP-type membrane coat adaptor complex"/>
    <property type="evidence" value="ECO:0007669"/>
    <property type="project" value="TreeGrafter"/>
</dbReference>
<dbReference type="Proteomes" id="UP001489004">
    <property type="component" value="Unassembled WGS sequence"/>
</dbReference>
<dbReference type="GO" id="GO:0016197">
    <property type="term" value="P:endosomal transport"/>
    <property type="evidence" value="ECO:0007669"/>
    <property type="project" value="InterPro"/>
</dbReference>
<comment type="caution">
    <text evidence="3">The sequence shown here is derived from an EMBL/GenBank/DDBJ whole genome shotgun (WGS) entry which is preliminary data.</text>
</comment>
<accession>A0AAW1Q7A5</accession>
<dbReference type="AlphaFoldDB" id="A0AAW1Q7A5"/>
<proteinExistence type="predicted"/>
<dbReference type="InterPro" id="IPR016024">
    <property type="entry name" value="ARM-type_fold"/>
</dbReference>
<gene>
    <name evidence="3" type="ORF">WJX72_005344</name>
</gene>
<name>A0AAW1Q7A5_9CHLO</name>
<dbReference type="EMBL" id="JALJOR010000005">
    <property type="protein sequence ID" value="KAK9816817.1"/>
    <property type="molecule type" value="Genomic_DNA"/>
</dbReference>
<evidence type="ECO:0000256" key="1">
    <source>
        <dbReference type="SAM" id="MobiDB-lite"/>
    </source>
</evidence>
<dbReference type="PANTHER" id="PTHR34033:SF1">
    <property type="entry name" value="AP-5 COMPLEX SUBUNIT BETA-1"/>
    <property type="match status" value="1"/>
</dbReference>
<evidence type="ECO:0000313" key="3">
    <source>
        <dbReference type="EMBL" id="KAK9816817.1"/>
    </source>
</evidence>
<evidence type="ECO:0000259" key="2">
    <source>
        <dbReference type="Pfam" id="PF21588"/>
    </source>
</evidence>
<feature type="region of interest" description="Disordered" evidence="1">
    <location>
        <begin position="370"/>
        <end position="390"/>
    </location>
</feature>
<dbReference type="PANTHER" id="PTHR34033">
    <property type="entry name" value="AP-5 COMPLEX SUBUNIT BETA-1"/>
    <property type="match status" value="1"/>
</dbReference>
<feature type="domain" description="AP5B1 middle" evidence="2">
    <location>
        <begin position="256"/>
        <end position="314"/>
    </location>
</feature>
<dbReference type="SUPFAM" id="SSF48371">
    <property type="entry name" value="ARM repeat"/>
    <property type="match status" value="1"/>
</dbReference>
<dbReference type="Pfam" id="PF21588">
    <property type="entry name" value="AP5B1_middle"/>
    <property type="match status" value="1"/>
</dbReference>
<dbReference type="InterPro" id="IPR038741">
    <property type="entry name" value="AP5B1"/>
</dbReference>